<keyword evidence="1" id="KW-0472">Membrane</keyword>
<keyword evidence="1" id="KW-0812">Transmembrane</keyword>
<reference evidence="2 3" key="1">
    <citation type="submission" date="2018-10" db="EMBL/GenBank/DDBJ databases">
        <title>Phylogenomics of Brevibacillus.</title>
        <authorList>
            <person name="Dunlap C."/>
        </authorList>
    </citation>
    <scope>NUCLEOTIDE SEQUENCE [LARGE SCALE GENOMIC DNA]</scope>
    <source>
        <strain evidence="2 3">JCM 15716</strain>
    </source>
</reference>
<dbReference type="AlphaFoldDB" id="A0A3M8D4Y8"/>
<keyword evidence="1" id="KW-1133">Transmembrane helix</keyword>
<dbReference type="NCBIfam" id="TIGR02876">
    <property type="entry name" value="spore_yqfD"/>
    <property type="match status" value="1"/>
</dbReference>
<dbReference type="Pfam" id="PF06898">
    <property type="entry name" value="YqfD"/>
    <property type="match status" value="1"/>
</dbReference>
<sequence length="398" mass="45325">MRNALREWLGGHVTINIRGKRFERFINRAVKEGLHIWNIKRLGEESGQFDMLVEDYKRIRPLLRETGCRTHVHARKGGPFWLRMVYRRLGFAIGALLFLIGVYMLSTFVWSVEVKGTKKLPVYKVLQVAEQYGIKRGAWQPALGEPTTLQRKLLGLLPEASWIGVEKTGTKIIIQVVEKEQPEKPPVEGPRNIIAKKKAVVHTILAEKGKTMVQKDQFVQKGQVLISGIIGNEMRQAVVAARGKVEGEVWYQTKVTVPLNQTRYMFTGHNQNNVYLTLGSQSIRIWPLQGDEYASFETKNEQTLLSLGRFLLPIGITSSDQMETEPQIRMLSKEQAIELAKQVARQDVLRQAEKDAKIADEKVLQIKEENGKVYLSMHYTVIEDITAEQPFTNVQPAP</sequence>
<evidence type="ECO:0000256" key="1">
    <source>
        <dbReference type="SAM" id="Phobius"/>
    </source>
</evidence>
<dbReference type="EMBL" id="RHHQ01000020">
    <property type="protein sequence ID" value="RNB82285.1"/>
    <property type="molecule type" value="Genomic_DNA"/>
</dbReference>
<evidence type="ECO:0000313" key="2">
    <source>
        <dbReference type="EMBL" id="RNB82285.1"/>
    </source>
</evidence>
<keyword evidence="3" id="KW-1185">Reference proteome</keyword>
<evidence type="ECO:0000313" key="3">
    <source>
        <dbReference type="Proteomes" id="UP000271031"/>
    </source>
</evidence>
<accession>A0A3M8D4Y8</accession>
<dbReference type="InterPro" id="IPR010690">
    <property type="entry name" value="YqfD"/>
</dbReference>
<dbReference type="PIRSF" id="PIRSF029895">
    <property type="entry name" value="SpoIV"/>
    <property type="match status" value="1"/>
</dbReference>
<proteinExistence type="predicted"/>
<dbReference type="RefSeq" id="WP_122920363.1">
    <property type="nucleotide sequence ID" value="NZ_RHHQ01000020.1"/>
</dbReference>
<protein>
    <submittedName>
        <fullName evidence="2">Sporulation protein YqfD</fullName>
    </submittedName>
</protein>
<comment type="caution">
    <text evidence="2">The sequence shown here is derived from an EMBL/GenBank/DDBJ whole genome shotgun (WGS) entry which is preliminary data.</text>
</comment>
<dbReference type="Proteomes" id="UP000271031">
    <property type="component" value="Unassembled WGS sequence"/>
</dbReference>
<dbReference type="OrthoDB" id="1640349at2"/>
<organism evidence="2 3">
    <name type="scientific">Brevibacillus fluminis</name>
    <dbReference type="NCBI Taxonomy" id="511487"/>
    <lineage>
        <taxon>Bacteria</taxon>
        <taxon>Bacillati</taxon>
        <taxon>Bacillota</taxon>
        <taxon>Bacilli</taxon>
        <taxon>Bacillales</taxon>
        <taxon>Paenibacillaceae</taxon>
        <taxon>Brevibacillus</taxon>
    </lineage>
</organism>
<feature type="transmembrane region" description="Helical" evidence="1">
    <location>
        <begin position="89"/>
        <end position="110"/>
    </location>
</feature>
<name>A0A3M8D4Y8_9BACL</name>
<gene>
    <name evidence="2" type="primary">yqfD</name>
    <name evidence="2" type="ORF">EDM56_23455</name>
</gene>